<organism evidence="1 2">
    <name type="scientific">Croceibacterium mercuriale</name>
    <dbReference type="NCBI Taxonomy" id="1572751"/>
    <lineage>
        <taxon>Bacteria</taxon>
        <taxon>Pseudomonadati</taxon>
        <taxon>Pseudomonadota</taxon>
        <taxon>Alphaproteobacteria</taxon>
        <taxon>Sphingomonadales</taxon>
        <taxon>Erythrobacteraceae</taxon>
        <taxon>Croceibacterium</taxon>
    </lineage>
</organism>
<comment type="caution">
    <text evidence="1">The sequence shown here is derived from an EMBL/GenBank/DDBJ whole genome shotgun (WGS) entry which is preliminary data.</text>
</comment>
<dbReference type="EMBL" id="JTDN01000003">
    <property type="protein sequence ID" value="KHL24302.1"/>
    <property type="molecule type" value="Genomic_DNA"/>
</dbReference>
<accession>A0A0B2BWF9</accession>
<dbReference type="Proteomes" id="UP000030988">
    <property type="component" value="Unassembled WGS sequence"/>
</dbReference>
<name>A0A0B2BWF9_9SPHN</name>
<keyword evidence="2" id="KW-1185">Reference proteome</keyword>
<dbReference type="AlphaFoldDB" id="A0A0B2BWF9"/>
<evidence type="ECO:0000313" key="1">
    <source>
        <dbReference type="EMBL" id="KHL24302.1"/>
    </source>
</evidence>
<protein>
    <submittedName>
        <fullName evidence="1">Uncharacterized protein</fullName>
    </submittedName>
</protein>
<proteinExistence type="predicted"/>
<reference evidence="1 2" key="1">
    <citation type="submission" date="2014-11" db="EMBL/GenBank/DDBJ databases">
        <title>Draft genome sequence of Kirrobacter mercurialis.</title>
        <authorList>
            <person name="Coil D.A."/>
            <person name="Eisen J.A."/>
        </authorList>
    </citation>
    <scope>NUCLEOTIDE SEQUENCE [LARGE SCALE GENOMIC DNA]</scope>
    <source>
        <strain evidence="1 2">Coronado</strain>
    </source>
</reference>
<evidence type="ECO:0000313" key="2">
    <source>
        <dbReference type="Proteomes" id="UP000030988"/>
    </source>
</evidence>
<gene>
    <name evidence="1" type="ORF">PK98_15190</name>
</gene>
<sequence length="90" mass="10440">MTMQDFGLFAERDITRAEQLLRKLERFAERRDDFLDHIDVGALDLSDSYAIECEDDALDETIAFGHLYLEHLHQMDAFRAEMQSITMVAA</sequence>